<dbReference type="KEGG" id="scib:HUG20_00145"/>
<protein>
    <submittedName>
        <fullName evidence="3">CapA family protein</fullName>
    </submittedName>
</protein>
<dbReference type="PANTHER" id="PTHR33393">
    <property type="entry name" value="POLYGLUTAMINE SYNTHESIS ACCESSORY PROTEIN RV0574C-RELATED"/>
    <property type="match status" value="1"/>
</dbReference>
<feature type="domain" description="Capsule synthesis protein CapA" evidence="2">
    <location>
        <begin position="6"/>
        <end position="265"/>
    </location>
</feature>
<dbReference type="CDD" id="cd07381">
    <property type="entry name" value="MPP_CapA"/>
    <property type="match status" value="1"/>
</dbReference>
<evidence type="ECO:0000313" key="3">
    <source>
        <dbReference type="EMBL" id="QQK78493.1"/>
    </source>
</evidence>
<accession>A0A7T6Z7N5</accession>
<keyword evidence="4" id="KW-1185">Reference proteome</keyword>
<organism evidence="3 4">
    <name type="scientific">Salicibibacter cibi</name>
    <dbReference type="NCBI Taxonomy" id="2743001"/>
    <lineage>
        <taxon>Bacteria</taxon>
        <taxon>Bacillati</taxon>
        <taxon>Bacillota</taxon>
        <taxon>Bacilli</taxon>
        <taxon>Bacillales</taxon>
        <taxon>Bacillaceae</taxon>
        <taxon>Salicibibacter</taxon>
    </lineage>
</organism>
<dbReference type="InterPro" id="IPR019079">
    <property type="entry name" value="Capsule_synth_CapA"/>
</dbReference>
<comment type="similarity">
    <text evidence="1">Belongs to the CapA family.</text>
</comment>
<dbReference type="InterPro" id="IPR029052">
    <property type="entry name" value="Metallo-depent_PP-like"/>
</dbReference>
<dbReference type="Gene3D" id="3.60.21.10">
    <property type="match status" value="1"/>
</dbReference>
<reference evidence="3 4" key="1">
    <citation type="submission" date="2020-06" db="EMBL/GenBank/DDBJ databases">
        <title>Genomic analysis of Salicibibacter sp. NKC21-4.</title>
        <authorList>
            <person name="Oh Y.J."/>
        </authorList>
    </citation>
    <scope>NUCLEOTIDE SEQUENCE [LARGE SCALE GENOMIC DNA]</scope>
    <source>
        <strain evidence="3 4">NKC21-4</strain>
    </source>
</reference>
<dbReference type="Pfam" id="PF09587">
    <property type="entry name" value="PGA_cap"/>
    <property type="match status" value="1"/>
</dbReference>
<dbReference type="Pfam" id="PF14305">
    <property type="entry name" value="ATPgrasp_TupA"/>
    <property type="match status" value="1"/>
</dbReference>
<dbReference type="PANTHER" id="PTHR33393:SF11">
    <property type="entry name" value="POLYGLUTAMINE SYNTHESIS ACCESSORY PROTEIN RV0574C-RELATED"/>
    <property type="match status" value="1"/>
</dbReference>
<evidence type="ECO:0000259" key="2">
    <source>
        <dbReference type="SMART" id="SM00854"/>
    </source>
</evidence>
<dbReference type="RefSeq" id="WP_200086663.1">
    <property type="nucleotide sequence ID" value="NZ_CP054706.1"/>
</dbReference>
<dbReference type="AlphaFoldDB" id="A0A7T6Z7N5"/>
<sequence>MSKPYTITFAGDTSLGEGYLNKPNRKKEKERLDGDPFSFFKEVAPFVKQSDYFILNLETVLAKNPSGFLEGKEYPNWDSPKRTLDILQKLNVNAVSLANNHTMDYGESTLIDTINELKSADITYFGAGQSRDEAIKPAKIEIQGKSQKKNVYVFTGMKASRRYRVDYNFFAKREESGVNSLNEDKLIRNISSIKEEDTDATVIVCPHWQGKDYKWVNETEESRARTFVEAGADLVIAHGTHMANHIEKYKSGIIAYSIGNFVFNSPGRYKKMQAPPYSFIVNIIFSESENGWDIQPAFYPIVTDNKETGFRVRFATHDEVVELFELLNDKHHLGEEQDVVKKDEDRYYFDIRHTKTNVISDEVDQLLPEHSLNSKTNCPDDLESFKEEIHQLEHIQSKIDDYLFRYYQMFNQDKTIYKNKAKLQLLADVVEKRHMSHNFLKKFERKEIPATNSLSFRDIMVEKSAMRKLGYRDYAWTINRKTKAYVFADSIGLRRPKSDRKIYRFDELKGTKGPIVVKPVGATGSKGVYLIFDNNKIFSAREEKYLSNWDEIEAEMKNDLNAIKRGQPVKSIVKDEWFVEELILKAPNSTEPPLDYKFYCFYGELLFVLEANRQDSSQFSTWDANGHFIKTGWHDEKARPGVGFSQEDAEITKKASLEIPSPFVRFDMLKGHDGLVFGEATPRPGGFHLFNKEYDRKLGQAYREAEARLTRDLLRGKKFEAFTKNFKI</sequence>
<dbReference type="EMBL" id="CP054706">
    <property type="protein sequence ID" value="QQK78493.1"/>
    <property type="molecule type" value="Genomic_DNA"/>
</dbReference>
<gene>
    <name evidence="3" type="ORF">HUG20_00145</name>
</gene>
<name>A0A7T6Z7N5_9BACI</name>
<dbReference type="Proteomes" id="UP000595349">
    <property type="component" value="Chromosome"/>
</dbReference>
<evidence type="ECO:0000313" key="4">
    <source>
        <dbReference type="Proteomes" id="UP000595349"/>
    </source>
</evidence>
<evidence type="ECO:0000256" key="1">
    <source>
        <dbReference type="ARBA" id="ARBA00005662"/>
    </source>
</evidence>
<dbReference type="InterPro" id="IPR052169">
    <property type="entry name" value="CW_Biosynth-Accessory"/>
</dbReference>
<dbReference type="SUPFAM" id="SSF56300">
    <property type="entry name" value="Metallo-dependent phosphatases"/>
    <property type="match status" value="1"/>
</dbReference>
<proteinExistence type="inferred from homology"/>
<dbReference type="InterPro" id="IPR029465">
    <property type="entry name" value="ATPgrasp_TupA"/>
</dbReference>
<dbReference type="SMART" id="SM00854">
    <property type="entry name" value="PGA_cap"/>
    <property type="match status" value="1"/>
</dbReference>
<dbReference type="SUPFAM" id="SSF56059">
    <property type="entry name" value="Glutathione synthetase ATP-binding domain-like"/>
    <property type="match status" value="1"/>
</dbReference>